<dbReference type="InterPro" id="IPR014284">
    <property type="entry name" value="RNA_pol_sigma-70_dom"/>
</dbReference>
<dbReference type="KEGG" id="lfv:LF543_00330"/>
<proteinExistence type="predicted"/>
<evidence type="ECO:0000259" key="3">
    <source>
        <dbReference type="Pfam" id="PF00196"/>
    </source>
</evidence>
<dbReference type="SUPFAM" id="SSF46894">
    <property type="entry name" value="C-terminal effector domain of the bipartite response regulators"/>
    <property type="match status" value="1"/>
</dbReference>
<organism evidence="4 5">
    <name type="scientific">Fructilactobacillus fructivorans</name>
    <dbReference type="NCBI Taxonomy" id="1614"/>
    <lineage>
        <taxon>Bacteria</taxon>
        <taxon>Bacillati</taxon>
        <taxon>Bacillota</taxon>
        <taxon>Bacilli</taxon>
        <taxon>Lactobacillales</taxon>
        <taxon>Lactobacillaceae</taxon>
        <taxon>Fructilactobacillus</taxon>
    </lineage>
</organism>
<accession>A0AAE6NYY4</accession>
<keyword evidence="2" id="KW-0804">Transcription</keyword>
<dbReference type="Proteomes" id="UP000327194">
    <property type="component" value="Chromosome"/>
</dbReference>
<dbReference type="GO" id="GO:0003700">
    <property type="term" value="F:DNA-binding transcription factor activity"/>
    <property type="evidence" value="ECO:0007669"/>
    <property type="project" value="InterPro"/>
</dbReference>
<dbReference type="EMBL" id="CP045562">
    <property type="protein sequence ID" value="QFX92119.1"/>
    <property type="molecule type" value="Genomic_DNA"/>
</dbReference>
<dbReference type="RefSeq" id="WP_010022272.1">
    <property type="nucleotide sequence ID" value="NZ_CBCRTC010000001.1"/>
</dbReference>
<feature type="domain" description="HTH luxR-type" evidence="3">
    <location>
        <begin position="121"/>
        <end position="165"/>
    </location>
</feature>
<gene>
    <name evidence="4" type="ORF">LF543_00330</name>
</gene>
<sequence>MKNKQTAFQFLMEGDHEIIVFGVLKRLGIRPFCDQYQDLVSEGRLSFVEAYDRYPGDCNDEESRLNFIYQGVYWHILDILRRERRQNSHLDVETSEDVDVIATNDEEIESRVVLEGILAQLDDRECQMVSGLYNGQSMTAIASELHVSRKTLYQWRKRIIKKIDWGNTFAS</sequence>
<dbReference type="InterPro" id="IPR016032">
    <property type="entry name" value="Sig_transdc_resp-reg_C-effctor"/>
</dbReference>
<name>A0AAE6NYY4_9LACO</name>
<dbReference type="SUPFAM" id="SSF88946">
    <property type="entry name" value="Sigma2 domain of RNA polymerase sigma factors"/>
    <property type="match status" value="1"/>
</dbReference>
<evidence type="ECO:0000256" key="1">
    <source>
        <dbReference type="ARBA" id="ARBA00023015"/>
    </source>
</evidence>
<keyword evidence="1" id="KW-0805">Transcription regulation</keyword>
<dbReference type="InterPro" id="IPR013325">
    <property type="entry name" value="RNA_pol_sigma_r2"/>
</dbReference>
<dbReference type="Pfam" id="PF00196">
    <property type="entry name" value="GerE"/>
    <property type="match status" value="1"/>
</dbReference>
<dbReference type="NCBIfam" id="TIGR02937">
    <property type="entry name" value="sigma70-ECF"/>
    <property type="match status" value="1"/>
</dbReference>
<dbReference type="GO" id="GO:0003677">
    <property type="term" value="F:DNA binding"/>
    <property type="evidence" value="ECO:0007669"/>
    <property type="project" value="InterPro"/>
</dbReference>
<evidence type="ECO:0000256" key="2">
    <source>
        <dbReference type="ARBA" id="ARBA00023163"/>
    </source>
</evidence>
<dbReference type="InterPro" id="IPR000792">
    <property type="entry name" value="Tscrpt_reg_LuxR_C"/>
</dbReference>
<reference evidence="4 5" key="1">
    <citation type="submission" date="2019-10" db="EMBL/GenBank/DDBJ databases">
        <title>Genome sequencing of Lactobacillus fructivorans.</title>
        <authorList>
            <person name="Kim K."/>
        </authorList>
    </citation>
    <scope>NUCLEOTIDE SEQUENCE [LARGE SCALE GENOMIC DNA]</scope>
    <source>
        <strain evidence="4 5">LF543</strain>
    </source>
</reference>
<dbReference type="PRINTS" id="PR00038">
    <property type="entry name" value="HTHLUXR"/>
</dbReference>
<dbReference type="Gene3D" id="1.10.1740.10">
    <property type="match status" value="1"/>
</dbReference>
<dbReference type="GO" id="GO:0006352">
    <property type="term" value="P:DNA-templated transcription initiation"/>
    <property type="evidence" value="ECO:0007669"/>
    <property type="project" value="InterPro"/>
</dbReference>
<dbReference type="AlphaFoldDB" id="A0AAE6NYY4"/>
<dbReference type="Gene3D" id="1.10.10.10">
    <property type="entry name" value="Winged helix-like DNA-binding domain superfamily/Winged helix DNA-binding domain"/>
    <property type="match status" value="1"/>
</dbReference>
<dbReference type="InterPro" id="IPR036388">
    <property type="entry name" value="WH-like_DNA-bd_sf"/>
</dbReference>
<evidence type="ECO:0000313" key="4">
    <source>
        <dbReference type="EMBL" id="QFX92119.1"/>
    </source>
</evidence>
<evidence type="ECO:0000313" key="5">
    <source>
        <dbReference type="Proteomes" id="UP000327194"/>
    </source>
</evidence>
<protein>
    <submittedName>
        <fullName evidence="4">Sigma-70 family RNA polymerase sigma factor</fullName>
    </submittedName>
</protein>